<evidence type="ECO:0000256" key="3">
    <source>
        <dbReference type="SAM" id="SignalP"/>
    </source>
</evidence>
<dbReference type="GO" id="GO:0009279">
    <property type="term" value="C:cell outer membrane"/>
    <property type="evidence" value="ECO:0007669"/>
    <property type="project" value="InterPro"/>
</dbReference>
<feature type="chain" id="PRO_5011761467" evidence="3">
    <location>
        <begin position="22"/>
        <end position="214"/>
    </location>
</feature>
<dbReference type="EMBL" id="FOLO01000022">
    <property type="protein sequence ID" value="SFC89994.1"/>
    <property type="molecule type" value="Genomic_DNA"/>
</dbReference>
<keyword evidence="5" id="KW-0472">Membrane</keyword>
<keyword evidence="2" id="KW-0406">Ion transport</keyword>
<keyword evidence="5" id="KW-0812">Transmembrane</keyword>
<dbReference type="GO" id="GO:0046930">
    <property type="term" value="C:pore complex"/>
    <property type="evidence" value="ECO:0007669"/>
    <property type="project" value="UniProtKB-KW"/>
</dbReference>
<dbReference type="RefSeq" id="WP_143085080.1">
    <property type="nucleotide sequence ID" value="NZ_FOLO01000022.1"/>
</dbReference>
<keyword evidence="3" id="KW-0732">Signal</keyword>
<sequence>MNILVSTLLSVCAVSSSFVFSNETNTFSYMGISVQNVNFENVNFTPSLDTNLQEPLKYQEDTSSGMGARIFIGQNFNEFIAIETGFSMLPKSDFKVIEDITKTDGTTEVKVHHKGEFSTLSLDFRAIGSYPITDNIFLRAQLGAYAFDNQFETLTQNVDGLLIVNEKDRGVSLLSGIGFGYGFSKNIAMTLDLENTKVADISTKIISLGIMIRL</sequence>
<organism evidence="5 6">
    <name type="scientific">Pseudoalteromonas denitrificans DSM 6059</name>
    <dbReference type="NCBI Taxonomy" id="1123010"/>
    <lineage>
        <taxon>Bacteria</taxon>
        <taxon>Pseudomonadati</taxon>
        <taxon>Pseudomonadota</taxon>
        <taxon>Gammaproteobacteria</taxon>
        <taxon>Alteromonadales</taxon>
        <taxon>Pseudoalteromonadaceae</taxon>
        <taxon>Pseudoalteromonas</taxon>
    </lineage>
</organism>
<proteinExistence type="inferred from homology"/>
<dbReference type="Proteomes" id="UP000198862">
    <property type="component" value="Unassembled WGS sequence"/>
</dbReference>
<gene>
    <name evidence="5" type="ORF">SAMN02745724_02859</name>
</gene>
<evidence type="ECO:0000256" key="2">
    <source>
        <dbReference type="ARBA" id="ARBA00023114"/>
    </source>
</evidence>
<feature type="domain" description="Outer membrane protein OmpA-like transmembrane" evidence="4">
    <location>
        <begin position="29"/>
        <end position="198"/>
    </location>
</feature>
<dbReference type="SUPFAM" id="SSF56925">
    <property type="entry name" value="OMPA-like"/>
    <property type="match status" value="1"/>
</dbReference>
<dbReference type="GO" id="GO:0015288">
    <property type="term" value="F:porin activity"/>
    <property type="evidence" value="ECO:0007669"/>
    <property type="project" value="UniProtKB-KW"/>
</dbReference>
<comment type="similarity">
    <text evidence="1">Belongs to the outer membrane OOP (TC 1.B.6) superfamily. OmpA family.</text>
</comment>
<evidence type="ECO:0000256" key="1">
    <source>
        <dbReference type="ARBA" id="ARBA00005710"/>
    </source>
</evidence>
<dbReference type="AlphaFoldDB" id="A0A1I1MX19"/>
<evidence type="ECO:0000313" key="6">
    <source>
        <dbReference type="Proteomes" id="UP000198862"/>
    </source>
</evidence>
<protein>
    <submittedName>
        <fullName evidence="5">OmpA-like transmembrane domain-containing protein</fullName>
    </submittedName>
</protein>
<dbReference type="Gene3D" id="2.40.160.20">
    <property type="match status" value="1"/>
</dbReference>
<feature type="signal peptide" evidence="3">
    <location>
        <begin position="1"/>
        <end position="21"/>
    </location>
</feature>
<keyword evidence="6" id="KW-1185">Reference proteome</keyword>
<dbReference type="Pfam" id="PF01389">
    <property type="entry name" value="OmpA_membrane"/>
    <property type="match status" value="1"/>
</dbReference>
<keyword evidence="2" id="KW-0813">Transport</keyword>
<dbReference type="OrthoDB" id="5735897at2"/>
<keyword evidence="2" id="KW-0626">Porin</keyword>
<evidence type="ECO:0000259" key="4">
    <source>
        <dbReference type="Pfam" id="PF01389"/>
    </source>
</evidence>
<dbReference type="STRING" id="1123010.SAMN02745724_02859"/>
<dbReference type="InterPro" id="IPR011250">
    <property type="entry name" value="OMP/PagP_B-barrel"/>
</dbReference>
<dbReference type="InterPro" id="IPR000498">
    <property type="entry name" value="OmpA-like_TM_dom"/>
</dbReference>
<evidence type="ECO:0000313" key="5">
    <source>
        <dbReference type="EMBL" id="SFC89994.1"/>
    </source>
</evidence>
<accession>A0A1I1MX19</accession>
<name>A0A1I1MX19_9GAMM</name>
<reference evidence="5 6" key="1">
    <citation type="submission" date="2016-10" db="EMBL/GenBank/DDBJ databases">
        <authorList>
            <person name="de Groot N.N."/>
        </authorList>
    </citation>
    <scope>NUCLEOTIDE SEQUENCE [LARGE SCALE GENOMIC DNA]</scope>
    <source>
        <strain evidence="5 6">DSM 6059</strain>
    </source>
</reference>